<gene>
    <name evidence="1" type="ORF">GX51_05533</name>
</gene>
<dbReference type="OrthoDB" id="4182631at2759"/>
<proteinExistence type="predicted"/>
<reference evidence="1 2" key="1">
    <citation type="submission" date="2017-10" db="EMBL/GenBank/DDBJ databases">
        <title>Comparative genomics in systemic dimorphic fungi from Ajellomycetaceae.</title>
        <authorList>
            <person name="Munoz J.F."/>
            <person name="Mcewen J.G."/>
            <person name="Clay O.K."/>
            <person name="Cuomo C.A."/>
        </authorList>
    </citation>
    <scope>NUCLEOTIDE SEQUENCE [LARGE SCALE GENOMIC DNA]</scope>
    <source>
        <strain evidence="1 2">UAMH130</strain>
    </source>
</reference>
<evidence type="ECO:0000313" key="1">
    <source>
        <dbReference type="EMBL" id="PGH00869.1"/>
    </source>
</evidence>
<organism evidence="1 2">
    <name type="scientific">Blastomyces parvus</name>
    <dbReference type="NCBI Taxonomy" id="2060905"/>
    <lineage>
        <taxon>Eukaryota</taxon>
        <taxon>Fungi</taxon>
        <taxon>Dikarya</taxon>
        <taxon>Ascomycota</taxon>
        <taxon>Pezizomycotina</taxon>
        <taxon>Eurotiomycetes</taxon>
        <taxon>Eurotiomycetidae</taxon>
        <taxon>Onygenales</taxon>
        <taxon>Ajellomycetaceae</taxon>
        <taxon>Blastomyces</taxon>
    </lineage>
</organism>
<comment type="caution">
    <text evidence="1">The sequence shown here is derived from an EMBL/GenBank/DDBJ whole genome shotgun (WGS) entry which is preliminary data.</text>
</comment>
<keyword evidence="2" id="KW-1185">Reference proteome</keyword>
<sequence length="263" mass="30204">MVTSDQIGVVQLTDLSERAALSQAVDDNGHVFLPQIFTEDGEPYLPAPAMVALALNEVGRVLGMGICTYIPASIPFMPFCIPEVFFTAYEWTEKDKRKWDRASYHRKLSLVSQARRDAYAIPIRLLAYSCPQDLLSFAKEGARLSGAIITYDSHLFVGWYREYASRRNGDRMNISVNLLQHQAWFKSMHCQDNFEVVQRLVQMWNQPVYYGVQVIGKVLKKLDDLRERIMEVESNSRARVSEGERDIPDYETDHFDLRLLASK</sequence>
<protein>
    <submittedName>
        <fullName evidence="1">Uncharacterized protein</fullName>
    </submittedName>
</protein>
<accession>A0A2B7WW97</accession>
<evidence type="ECO:0000313" key="2">
    <source>
        <dbReference type="Proteomes" id="UP000224080"/>
    </source>
</evidence>
<dbReference type="EMBL" id="PDNC01000079">
    <property type="protein sequence ID" value="PGH00869.1"/>
    <property type="molecule type" value="Genomic_DNA"/>
</dbReference>
<dbReference type="Proteomes" id="UP000224080">
    <property type="component" value="Unassembled WGS sequence"/>
</dbReference>
<dbReference type="AlphaFoldDB" id="A0A2B7WW97"/>
<name>A0A2B7WW97_9EURO</name>